<evidence type="ECO:0000313" key="2">
    <source>
        <dbReference type="Proteomes" id="UP000823775"/>
    </source>
</evidence>
<gene>
    <name evidence="1" type="ORF">HAX54_047238</name>
</gene>
<evidence type="ECO:0008006" key="3">
    <source>
        <dbReference type="Google" id="ProtNLM"/>
    </source>
</evidence>
<name>A0ABS8SS55_DATST</name>
<proteinExistence type="predicted"/>
<keyword evidence="2" id="KW-1185">Reference proteome</keyword>
<evidence type="ECO:0000313" key="1">
    <source>
        <dbReference type="EMBL" id="MCD7461849.1"/>
    </source>
</evidence>
<protein>
    <recommendedName>
        <fullName evidence="3">RING-type domain-containing protein</fullName>
    </recommendedName>
</protein>
<sequence length="221" mass="24670">MIVAYGQNQKAWEAGILRPFEAEMEEGRSRHIRVTEAGDDIQETMDILVEDGLDPTSEECKAWCRLPVITPCKHLLCLDCVSLDSEKCTIPGCGNVYEMQSPETLARPENPNPKWPVPKDLIELQPSYKQLAVAGINFASLYSPRLHNKRDVDCMALLMDGSAALVWRNRHQSCSSDGATRPIFVETLAMSGTIEEQMLKFLQEADEGRTLLKEECGKLGS</sequence>
<dbReference type="EMBL" id="JACEIK010000759">
    <property type="protein sequence ID" value="MCD7461849.1"/>
    <property type="molecule type" value="Genomic_DNA"/>
</dbReference>
<reference evidence="1 2" key="1">
    <citation type="journal article" date="2021" name="BMC Genomics">
        <title>Datura genome reveals duplications of psychoactive alkaloid biosynthetic genes and high mutation rate following tissue culture.</title>
        <authorList>
            <person name="Rajewski A."/>
            <person name="Carter-House D."/>
            <person name="Stajich J."/>
            <person name="Litt A."/>
        </authorList>
    </citation>
    <scope>NUCLEOTIDE SEQUENCE [LARGE SCALE GENOMIC DNA]</scope>
    <source>
        <strain evidence="1">AR-01</strain>
    </source>
</reference>
<organism evidence="1 2">
    <name type="scientific">Datura stramonium</name>
    <name type="common">Jimsonweed</name>
    <name type="synonym">Common thornapple</name>
    <dbReference type="NCBI Taxonomy" id="4076"/>
    <lineage>
        <taxon>Eukaryota</taxon>
        <taxon>Viridiplantae</taxon>
        <taxon>Streptophyta</taxon>
        <taxon>Embryophyta</taxon>
        <taxon>Tracheophyta</taxon>
        <taxon>Spermatophyta</taxon>
        <taxon>Magnoliopsida</taxon>
        <taxon>eudicotyledons</taxon>
        <taxon>Gunneridae</taxon>
        <taxon>Pentapetalae</taxon>
        <taxon>asterids</taxon>
        <taxon>lamiids</taxon>
        <taxon>Solanales</taxon>
        <taxon>Solanaceae</taxon>
        <taxon>Solanoideae</taxon>
        <taxon>Datureae</taxon>
        <taxon>Datura</taxon>
    </lineage>
</organism>
<dbReference type="Proteomes" id="UP000823775">
    <property type="component" value="Unassembled WGS sequence"/>
</dbReference>
<accession>A0ABS8SS55</accession>
<comment type="caution">
    <text evidence="1">The sequence shown here is derived from an EMBL/GenBank/DDBJ whole genome shotgun (WGS) entry which is preliminary data.</text>
</comment>